<dbReference type="InterPro" id="IPR013216">
    <property type="entry name" value="Methyltransf_11"/>
</dbReference>
<protein>
    <submittedName>
        <fullName evidence="2">Type 11 methyltransferase</fullName>
    </submittedName>
</protein>
<dbReference type="GO" id="GO:0032259">
    <property type="term" value="P:methylation"/>
    <property type="evidence" value="ECO:0007669"/>
    <property type="project" value="UniProtKB-KW"/>
</dbReference>
<reference evidence="2 3" key="1">
    <citation type="journal article" date="2015" name="Genome Announc.">
        <title>Expanding the biotechnology potential of lactobacilli through comparative genomics of 213 strains and associated genera.</title>
        <authorList>
            <person name="Sun Z."/>
            <person name="Harris H.M."/>
            <person name="McCann A."/>
            <person name="Guo C."/>
            <person name="Argimon S."/>
            <person name="Zhang W."/>
            <person name="Yang X."/>
            <person name="Jeffery I.B."/>
            <person name="Cooney J.C."/>
            <person name="Kagawa T.F."/>
            <person name="Liu W."/>
            <person name="Song Y."/>
            <person name="Salvetti E."/>
            <person name="Wrobel A."/>
            <person name="Rasinkangas P."/>
            <person name="Parkhill J."/>
            <person name="Rea M.C."/>
            <person name="O'Sullivan O."/>
            <person name="Ritari J."/>
            <person name="Douillard F.P."/>
            <person name="Paul Ross R."/>
            <person name="Yang R."/>
            <person name="Briner A.E."/>
            <person name="Felis G.E."/>
            <person name="de Vos W.M."/>
            <person name="Barrangou R."/>
            <person name="Klaenhammer T.R."/>
            <person name="Caufield P.W."/>
            <person name="Cui Y."/>
            <person name="Zhang H."/>
            <person name="O'Toole P.W."/>
        </authorList>
    </citation>
    <scope>NUCLEOTIDE SEQUENCE [LARGE SCALE GENOMIC DNA]</scope>
    <source>
        <strain evidence="2 3">DSM 18382</strain>
    </source>
</reference>
<feature type="domain" description="Methyltransferase type 11" evidence="1">
    <location>
        <begin position="48"/>
        <end position="139"/>
    </location>
</feature>
<keyword evidence="2" id="KW-0808">Transferase</keyword>
<dbReference type="GO" id="GO:0008757">
    <property type="term" value="F:S-adenosylmethionine-dependent methyltransferase activity"/>
    <property type="evidence" value="ECO:0007669"/>
    <property type="project" value="InterPro"/>
</dbReference>
<evidence type="ECO:0000313" key="3">
    <source>
        <dbReference type="Proteomes" id="UP000051966"/>
    </source>
</evidence>
<dbReference type="InterPro" id="IPR029063">
    <property type="entry name" value="SAM-dependent_MTases_sf"/>
</dbReference>
<sequence>MLKTNETEIFDGYATEYDQWFMANKQVFLSELKLLKSALTTASTKSALSIGCGSGLFEDALHRQYALPLFDGVEPSKDMAQIARKRGLQVLLGKAETVSLPNQAYDTVYFNGSSSYIKDLTAAYQNCLKALKPGGHFILIDVPKESAYGLLYLLAKTIGSYQSAAIADVLPKWPYPIELVNSAYWHTTLEKKHILEQNLGLTHLSFQQTLVKNPLYTNETVEEPLTGFEKGGYVAIIAEKPRS</sequence>
<evidence type="ECO:0000313" key="2">
    <source>
        <dbReference type="EMBL" id="KRM09695.1"/>
    </source>
</evidence>
<name>A0A0R1VWE4_9LACO</name>
<dbReference type="EMBL" id="AZFY01000040">
    <property type="protein sequence ID" value="KRM09695.1"/>
    <property type="molecule type" value="Genomic_DNA"/>
</dbReference>
<dbReference type="Gene3D" id="3.40.50.150">
    <property type="entry name" value="Vaccinia Virus protein VP39"/>
    <property type="match status" value="1"/>
</dbReference>
<dbReference type="PANTHER" id="PTHR43591">
    <property type="entry name" value="METHYLTRANSFERASE"/>
    <property type="match status" value="1"/>
</dbReference>
<accession>A0A0R1VWE4</accession>
<keyword evidence="2" id="KW-0489">Methyltransferase</keyword>
<dbReference type="PATRIC" id="fig|1423743.5.peg.2473"/>
<dbReference type="OrthoDB" id="5522265at2"/>
<comment type="caution">
    <text evidence="2">The sequence shown here is derived from an EMBL/GenBank/DDBJ whole genome shotgun (WGS) entry which is preliminary data.</text>
</comment>
<evidence type="ECO:0000259" key="1">
    <source>
        <dbReference type="Pfam" id="PF08241"/>
    </source>
</evidence>
<dbReference type="SUPFAM" id="SSF53335">
    <property type="entry name" value="S-adenosyl-L-methionine-dependent methyltransferases"/>
    <property type="match status" value="1"/>
</dbReference>
<gene>
    <name evidence="2" type="ORF">FD41_GL002409</name>
</gene>
<dbReference type="PANTHER" id="PTHR43591:SF110">
    <property type="entry name" value="RHODANESE DOMAIN-CONTAINING PROTEIN"/>
    <property type="match status" value="1"/>
</dbReference>
<dbReference type="Pfam" id="PF08241">
    <property type="entry name" value="Methyltransf_11"/>
    <property type="match status" value="1"/>
</dbReference>
<organism evidence="2 3">
    <name type="scientific">Lentilactobacillus farraginis DSM 18382 = JCM 14108</name>
    <dbReference type="NCBI Taxonomy" id="1423743"/>
    <lineage>
        <taxon>Bacteria</taxon>
        <taxon>Bacillati</taxon>
        <taxon>Bacillota</taxon>
        <taxon>Bacilli</taxon>
        <taxon>Lactobacillales</taxon>
        <taxon>Lactobacillaceae</taxon>
        <taxon>Lentilactobacillus</taxon>
    </lineage>
</organism>
<keyword evidence="3" id="KW-1185">Reference proteome</keyword>
<dbReference type="Proteomes" id="UP000051966">
    <property type="component" value="Unassembled WGS sequence"/>
</dbReference>
<dbReference type="RefSeq" id="WP_056983683.1">
    <property type="nucleotide sequence ID" value="NZ_AZFY01000040.1"/>
</dbReference>
<dbReference type="AlphaFoldDB" id="A0A0R1VWE4"/>
<proteinExistence type="predicted"/>
<dbReference type="CDD" id="cd02440">
    <property type="entry name" value="AdoMet_MTases"/>
    <property type="match status" value="1"/>
</dbReference>